<keyword evidence="1" id="KW-0479">Metal-binding</keyword>
<name>A0A8B8F9N0_9HEMI</name>
<dbReference type="SMART" id="SM00343">
    <property type="entry name" value="ZnF_C2HC"/>
    <property type="match status" value="2"/>
</dbReference>
<evidence type="ECO:0000313" key="7">
    <source>
        <dbReference type="Proteomes" id="UP000694846"/>
    </source>
</evidence>
<reference evidence="8" key="1">
    <citation type="submission" date="2025-08" db="UniProtKB">
        <authorList>
            <consortium name="RefSeq"/>
        </authorList>
    </citation>
    <scope>IDENTIFICATION</scope>
    <source>
        <tissue evidence="8">Whole body</tissue>
    </source>
</reference>
<evidence type="ECO:0000256" key="3">
    <source>
        <dbReference type="ARBA" id="ARBA00022771"/>
    </source>
</evidence>
<sequence>MVRQVKKTVHDGNLEIDIMTRRSKSGNIILETPNIEQTDSLAELLKGKLGDTNIRRPAQTIPLFFMGIEESVDESELKGALEAFDDGLKSINNIVIRENRNGLRTAVIRVPWRAGRRLINAKKIKIGWGMCRIKEFDAREQACNKCREKGHFAKDCLGAERRKCFNCKEMGHLIANCKQEIKRYDAKSKNESKDEAHGSHILAVRT</sequence>
<dbReference type="Gene3D" id="4.10.60.10">
    <property type="entry name" value="Zinc finger, CCHC-type"/>
    <property type="match status" value="1"/>
</dbReference>
<evidence type="ECO:0000313" key="8">
    <source>
        <dbReference type="RefSeq" id="XP_025407493.1"/>
    </source>
</evidence>
<dbReference type="GeneID" id="112681459"/>
<gene>
    <name evidence="8" type="primary">LOC112681459</name>
</gene>
<keyword evidence="2" id="KW-0677">Repeat</keyword>
<dbReference type="Pfam" id="PF00098">
    <property type="entry name" value="zf-CCHC"/>
    <property type="match status" value="2"/>
</dbReference>
<evidence type="ECO:0000259" key="6">
    <source>
        <dbReference type="PROSITE" id="PS50158"/>
    </source>
</evidence>
<keyword evidence="7" id="KW-1185">Reference proteome</keyword>
<organism evidence="7 8">
    <name type="scientific">Sipha flava</name>
    <name type="common">yellow sugarcane aphid</name>
    <dbReference type="NCBI Taxonomy" id="143950"/>
    <lineage>
        <taxon>Eukaryota</taxon>
        <taxon>Metazoa</taxon>
        <taxon>Ecdysozoa</taxon>
        <taxon>Arthropoda</taxon>
        <taxon>Hexapoda</taxon>
        <taxon>Insecta</taxon>
        <taxon>Pterygota</taxon>
        <taxon>Neoptera</taxon>
        <taxon>Paraneoptera</taxon>
        <taxon>Hemiptera</taxon>
        <taxon>Sternorrhyncha</taxon>
        <taxon>Aphidomorpha</taxon>
        <taxon>Aphidoidea</taxon>
        <taxon>Aphididae</taxon>
        <taxon>Sipha</taxon>
    </lineage>
</organism>
<evidence type="ECO:0000256" key="5">
    <source>
        <dbReference type="PROSITE-ProRule" id="PRU00047"/>
    </source>
</evidence>
<dbReference type="RefSeq" id="XP_025407493.1">
    <property type="nucleotide sequence ID" value="XM_025551708.1"/>
</dbReference>
<keyword evidence="3 5" id="KW-0863">Zinc-finger</keyword>
<dbReference type="PROSITE" id="PS50158">
    <property type="entry name" value="ZF_CCHC"/>
    <property type="match status" value="2"/>
</dbReference>
<feature type="domain" description="CCHC-type" evidence="6">
    <location>
        <begin position="162"/>
        <end position="179"/>
    </location>
</feature>
<evidence type="ECO:0000256" key="4">
    <source>
        <dbReference type="ARBA" id="ARBA00022833"/>
    </source>
</evidence>
<dbReference type="OrthoDB" id="427960at2759"/>
<dbReference type="InterPro" id="IPR036875">
    <property type="entry name" value="Znf_CCHC_sf"/>
</dbReference>
<dbReference type="GO" id="GO:0003676">
    <property type="term" value="F:nucleic acid binding"/>
    <property type="evidence" value="ECO:0007669"/>
    <property type="project" value="InterPro"/>
</dbReference>
<evidence type="ECO:0000256" key="2">
    <source>
        <dbReference type="ARBA" id="ARBA00022737"/>
    </source>
</evidence>
<proteinExistence type="predicted"/>
<dbReference type="Proteomes" id="UP000694846">
    <property type="component" value="Unplaced"/>
</dbReference>
<evidence type="ECO:0000256" key="1">
    <source>
        <dbReference type="ARBA" id="ARBA00022723"/>
    </source>
</evidence>
<dbReference type="GO" id="GO:0008270">
    <property type="term" value="F:zinc ion binding"/>
    <property type="evidence" value="ECO:0007669"/>
    <property type="project" value="UniProtKB-KW"/>
</dbReference>
<dbReference type="PANTHER" id="PTHR47103">
    <property type="entry name" value="DNA-BINDING PROTEIN"/>
    <property type="match status" value="1"/>
</dbReference>
<dbReference type="AlphaFoldDB" id="A0A8B8F9N0"/>
<accession>A0A8B8F9N0</accession>
<protein>
    <submittedName>
        <fullName evidence="8">Uncharacterized protein LOC112681459</fullName>
    </submittedName>
</protein>
<dbReference type="InterPro" id="IPR001878">
    <property type="entry name" value="Znf_CCHC"/>
</dbReference>
<feature type="domain" description="CCHC-type" evidence="6">
    <location>
        <begin position="143"/>
        <end position="156"/>
    </location>
</feature>
<dbReference type="SUPFAM" id="SSF57756">
    <property type="entry name" value="Retrovirus zinc finger-like domains"/>
    <property type="match status" value="1"/>
</dbReference>
<dbReference type="PANTHER" id="PTHR47103:SF8">
    <property type="entry name" value="DNA-BINDING PROTEIN"/>
    <property type="match status" value="1"/>
</dbReference>
<keyword evidence="4" id="KW-0862">Zinc</keyword>